<reference evidence="7 8" key="1">
    <citation type="submission" date="2024-03" db="EMBL/GenBank/DDBJ databases">
        <title>The genome assembly and annotation of the cricket Gryllus longicercus Weissman &amp; Gray.</title>
        <authorList>
            <person name="Szrajer S."/>
            <person name="Gray D."/>
            <person name="Ylla G."/>
        </authorList>
    </citation>
    <scope>NUCLEOTIDE SEQUENCE [LARGE SCALE GENOMIC DNA]</scope>
    <source>
        <strain evidence="7">DAG 2021-001</strain>
        <tissue evidence="7">Whole body minus gut</tissue>
    </source>
</reference>
<protein>
    <recommendedName>
        <fullName evidence="5">Carboxylic ester hydrolase</fullName>
        <ecNumber evidence="5">3.1.1.-</ecNumber>
    </recommendedName>
</protein>
<evidence type="ECO:0000256" key="2">
    <source>
        <dbReference type="ARBA" id="ARBA00022487"/>
    </source>
</evidence>
<keyword evidence="4" id="KW-0325">Glycoprotein</keyword>
<feature type="domain" description="Carboxylesterase type B" evidence="6">
    <location>
        <begin position="29"/>
        <end position="566"/>
    </location>
</feature>
<dbReference type="EC" id="3.1.1.-" evidence="5"/>
<dbReference type="InterPro" id="IPR029058">
    <property type="entry name" value="AB_hydrolase_fold"/>
</dbReference>
<comment type="caution">
    <text evidence="7">The sequence shown here is derived from an EMBL/GenBank/DDBJ whole genome shotgun (WGS) entry which is preliminary data.</text>
</comment>
<dbReference type="PANTHER" id="PTHR11559">
    <property type="entry name" value="CARBOXYLESTERASE"/>
    <property type="match status" value="1"/>
</dbReference>
<evidence type="ECO:0000256" key="3">
    <source>
        <dbReference type="ARBA" id="ARBA00022801"/>
    </source>
</evidence>
<evidence type="ECO:0000313" key="8">
    <source>
        <dbReference type="Proteomes" id="UP001378592"/>
    </source>
</evidence>
<dbReference type="InterPro" id="IPR002018">
    <property type="entry name" value="CarbesteraseB"/>
</dbReference>
<dbReference type="SUPFAM" id="SSF53474">
    <property type="entry name" value="alpha/beta-Hydrolases"/>
    <property type="match status" value="1"/>
</dbReference>
<evidence type="ECO:0000256" key="4">
    <source>
        <dbReference type="ARBA" id="ARBA00023180"/>
    </source>
</evidence>
<gene>
    <name evidence="7" type="ORF">R5R35_000304</name>
</gene>
<dbReference type="Proteomes" id="UP001378592">
    <property type="component" value="Unassembled WGS sequence"/>
</dbReference>
<evidence type="ECO:0000256" key="5">
    <source>
        <dbReference type="RuleBase" id="RU361235"/>
    </source>
</evidence>
<evidence type="ECO:0000256" key="1">
    <source>
        <dbReference type="ARBA" id="ARBA00005964"/>
    </source>
</evidence>
<dbReference type="InterPro" id="IPR019826">
    <property type="entry name" value="Carboxylesterase_B_AS"/>
</dbReference>
<keyword evidence="8" id="KW-1185">Reference proteome</keyword>
<dbReference type="Pfam" id="PF00135">
    <property type="entry name" value="COesterase"/>
    <property type="match status" value="1"/>
</dbReference>
<dbReference type="AlphaFoldDB" id="A0AAN9VWQ1"/>
<keyword evidence="5" id="KW-0732">Signal</keyword>
<dbReference type="GO" id="GO:0052689">
    <property type="term" value="F:carboxylic ester hydrolase activity"/>
    <property type="evidence" value="ECO:0007669"/>
    <property type="project" value="UniProtKB-KW"/>
</dbReference>
<evidence type="ECO:0000259" key="6">
    <source>
        <dbReference type="Pfam" id="PF00135"/>
    </source>
</evidence>
<evidence type="ECO:0000313" key="7">
    <source>
        <dbReference type="EMBL" id="KAK7873004.1"/>
    </source>
</evidence>
<accession>A0AAN9VWQ1</accession>
<sequence>MKLPSQSAPLLLALLLLPAAAPEDPDEGPVVKVSGGEILGRIVNQPGAQLSKYYSFEGIPYARPPLDDRRFKAPEEVESWTGVRNATAPGSRCVQKDVLFTNMTSGDEDCLFINVFTADPPESWPEVKRPVAVFVHGGAFIVGSGDLDRMRPDSILRQEVVLVSFNYRLGVLGFLNTEDKEAPGNAGLKDAVQALHWVQKNIKTFGGNPEQVTVFGESAGAAMVHYLLLTPLTKGLLHGAIAMSGDALSPWTLARRPRQNALALRQLLAACCPDDAPDAIARCLRRVDAKTLVGSQSQAPPEELLHRLWRNPFLPSVEAPGASDAPFLTADPEKLLREGHFLKVPFITGFTNAEGILYIRFAGLFSDPAQWASVDERFVEKFRWEMPLGIQGADDINAVRAFYMGDRAIRDANEDPEALRRFLQLTTDMLFATSSVSSARLMAQAGAPVWVYEFTHENPSSLIKHFVYNASHVPGVAHGEDLGYLFNVASRRGDLPTRDPPAEDAVRQRLVRLFMDFAKTGNPTPMNGDQPTLQWPPYTADKETYMEMGTEFTIKEHVLGDRIALWRRLSSKSEATGSE</sequence>
<keyword evidence="3 5" id="KW-0378">Hydrolase</keyword>
<dbReference type="EMBL" id="JAZDUA010000017">
    <property type="protein sequence ID" value="KAK7873004.1"/>
    <property type="molecule type" value="Genomic_DNA"/>
</dbReference>
<feature type="signal peptide" evidence="5">
    <location>
        <begin position="1"/>
        <end position="22"/>
    </location>
</feature>
<dbReference type="PROSITE" id="PS00122">
    <property type="entry name" value="CARBOXYLESTERASE_B_1"/>
    <property type="match status" value="1"/>
</dbReference>
<organism evidence="7 8">
    <name type="scientific">Gryllus longicercus</name>
    <dbReference type="NCBI Taxonomy" id="2509291"/>
    <lineage>
        <taxon>Eukaryota</taxon>
        <taxon>Metazoa</taxon>
        <taxon>Ecdysozoa</taxon>
        <taxon>Arthropoda</taxon>
        <taxon>Hexapoda</taxon>
        <taxon>Insecta</taxon>
        <taxon>Pterygota</taxon>
        <taxon>Neoptera</taxon>
        <taxon>Polyneoptera</taxon>
        <taxon>Orthoptera</taxon>
        <taxon>Ensifera</taxon>
        <taxon>Gryllidea</taxon>
        <taxon>Grylloidea</taxon>
        <taxon>Gryllidae</taxon>
        <taxon>Gryllinae</taxon>
        <taxon>Gryllus</taxon>
    </lineage>
</organism>
<name>A0AAN9VWQ1_9ORTH</name>
<keyword evidence="2" id="KW-0719">Serine esterase</keyword>
<dbReference type="Gene3D" id="3.40.50.1820">
    <property type="entry name" value="alpha/beta hydrolase"/>
    <property type="match status" value="1"/>
</dbReference>
<dbReference type="InterPro" id="IPR050309">
    <property type="entry name" value="Type-B_Carboxylest/Lipase"/>
</dbReference>
<proteinExistence type="inferred from homology"/>
<feature type="chain" id="PRO_5042672477" description="Carboxylic ester hydrolase" evidence="5">
    <location>
        <begin position="23"/>
        <end position="579"/>
    </location>
</feature>
<comment type="similarity">
    <text evidence="1 5">Belongs to the type-B carboxylesterase/lipase family.</text>
</comment>